<dbReference type="InterPro" id="IPR001466">
    <property type="entry name" value="Beta-lactam-related"/>
</dbReference>
<feature type="chain" id="PRO_5018554295" evidence="3">
    <location>
        <begin position="39"/>
        <end position="356"/>
    </location>
</feature>
<proteinExistence type="predicted"/>
<dbReference type="GO" id="GO:0016020">
    <property type="term" value="C:membrane"/>
    <property type="evidence" value="ECO:0007669"/>
    <property type="project" value="UniProtKB-SubCell"/>
</dbReference>
<keyword evidence="3" id="KW-0732">Signal</keyword>
<evidence type="ECO:0000313" key="5">
    <source>
        <dbReference type="EMBL" id="RVT52618.1"/>
    </source>
</evidence>
<dbReference type="PANTHER" id="PTHR46825">
    <property type="entry name" value="D-ALANYL-D-ALANINE-CARBOXYPEPTIDASE/ENDOPEPTIDASE AMPH"/>
    <property type="match status" value="1"/>
</dbReference>
<dbReference type="PROSITE" id="PS51257">
    <property type="entry name" value="PROKAR_LIPOPROTEIN"/>
    <property type="match status" value="1"/>
</dbReference>
<comment type="caution">
    <text evidence="5">The sequence shown here is derived from an EMBL/GenBank/DDBJ whole genome shotgun (WGS) entry which is preliminary data.</text>
</comment>
<dbReference type="GO" id="GO:0016787">
    <property type="term" value="F:hydrolase activity"/>
    <property type="evidence" value="ECO:0007669"/>
    <property type="project" value="UniProtKB-KW"/>
</dbReference>
<comment type="subcellular location">
    <subcellularLocation>
        <location evidence="1">Membrane</location>
    </subcellularLocation>
</comment>
<feature type="signal peptide" evidence="3">
    <location>
        <begin position="1"/>
        <end position="38"/>
    </location>
</feature>
<dbReference type="OrthoDB" id="9799367at2"/>
<gene>
    <name evidence="5" type="ORF">ENE75_09325</name>
</gene>
<evidence type="ECO:0000313" key="6">
    <source>
        <dbReference type="Proteomes" id="UP000288178"/>
    </source>
</evidence>
<evidence type="ECO:0000256" key="1">
    <source>
        <dbReference type="ARBA" id="ARBA00004370"/>
    </source>
</evidence>
<keyword evidence="5" id="KW-0378">Hydrolase</keyword>
<organism evidence="5 6">
    <name type="scientific">Rubrivivax albus</name>
    <dbReference type="NCBI Taxonomy" id="2499835"/>
    <lineage>
        <taxon>Bacteria</taxon>
        <taxon>Pseudomonadati</taxon>
        <taxon>Pseudomonadota</taxon>
        <taxon>Betaproteobacteria</taxon>
        <taxon>Burkholderiales</taxon>
        <taxon>Sphaerotilaceae</taxon>
        <taxon>Rubrivivax</taxon>
    </lineage>
</organism>
<protein>
    <submittedName>
        <fullName evidence="5">Class A beta-lactamase-related serine hydrolase</fullName>
    </submittedName>
</protein>
<feature type="domain" description="Beta-lactamase-related" evidence="4">
    <location>
        <begin position="58"/>
        <end position="347"/>
    </location>
</feature>
<evidence type="ECO:0000256" key="3">
    <source>
        <dbReference type="SAM" id="SignalP"/>
    </source>
</evidence>
<keyword evidence="6" id="KW-1185">Reference proteome</keyword>
<evidence type="ECO:0000259" key="4">
    <source>
        <dbReference type="Pfam" id="PF00144"/>
    </source>
</evidence>
<name>A0A3S2U450_9BURK</name>
<dbReference type="InterPro" id="IPR012338">
    <property type="entry name" value="Beta-lactam/transpept-like"/>
</dbReference>
<dbReference type="InterPro" id="IPR050491">
    <property type="entry name" value="AmpC-like"/>
</dbReference>
<dbReference type="Proteomes" id="UP000288178">
    <property type="component" value="Unassembled WGS sequence"/>
</dbReference>
<keyword evidence="2" id="KW-0472">Membrane</keyword>
<dbReference type="Pfam" id="PF00144">
    <property type="entry name" value="Beta-lactamase"/>
    <property type="match status" value="1"/>
</dbReference>
<sequence>MSNSAARQFRPHAAHGRVRSLALAAAVLLSACGGGGNAQDEVPYGDLRSYVAAEGLVGTIVVRKDGEDLMRASYGYADRAQQRPNDMQTRYRIASLTKSFTAVSTVLLKRAGAIDSYDDTLSRHLPDYPNGSAITLRQLLTHTSGIPDYVGRVDTSEPHTPPELVRAFENLPLAFAPGTDFLYSNANYVLLGHLTETLSGLPYAEFLQANVWRPLGLTDTEYGSPAPEGPAYALGYTDLAQSQRAREHDLSVAYAAGGLVSTADDLMRWAASFTEGGLLTADELAEVFGDGRYGFGWVSGELAGMPVFGHTGGIDGFSAILALFPEQNAVIVVLSNVEHQQDRLERIVRTIAAHEF</sequence>
<reference evidence="5 6" key="1">
    <citation type="submission" date="2019-01" db="EMBL/GenBank/DDBJ databases">
        <authorList>
            <person name="Chen W.-M."/>
        </authorList>
    </citation>
    <scope>NUCLEOTIDE SEQUENCE [LARGE SCALE GENOMIC DNA]</scope>
    <source>
        <strain evidence="5 6">ICH-3</strain>
    </source>
</reference>
<dbReference type="EMBL" id="SACT01000002">
    <property type="protein sequence ID" value="RVT52618.1"/>
    <property type="molecule type" value="Genomic_DNA"/>
</dbReference>
<accession>A0A3S2U450</accession>
<evidence type="ECO:0000256" key="2">
    <source>
        <dbReference type="ARBA" id="ARBA00023136"/>
    </source>
</evidence>
<dbReference type="RefSeq" id="WP_128197991.1">
    <property type="nucleotide sequence ID" value="NZ_SACT01000002.1"/>
</dbReference>
<dbReference type="PANTHER" id="PTHR46825:SF11">
    <property type="entry name" value="PENICILLIN-BINDING PROTEIN 4"/>
    <property type="match status" value="1"/>
</dbReference>
<dbReference type="Gene3D" id="3.40.710.10">
    <property type="entry name" value="DD-peptidase/beta-lactamase superfamily"/>
    <property type="match status" value="1"/>
</dbReference>
<dbReference type="AlphaFoldDB" id="A0A3S2U450"/>
<dbReference type="SUPFAM" id="SSF56601">
    <property type="entry name" value="beta-lactamase/transpeptidase-like"/>
    <property type="match status" value="1"/>
</dbReference>